<evidence type="ECO:0000313" key="2">
    <source>
        <dbReference type="Proteomes" id="UP000321595"/>
    </source>
</evidence>
<gene>
    <name evidence="1" type="ORF">FRD01_09835</name>
</gene>
<organism evidence="1 2">
    <name type="scientific">Microvenator marinus</name>
    <dbReference type="NCBI Taxonomy" id="2600177"/>
    <lineage>
        <taxon>Bacteria</taxon>
        <taxon>Deltaproteobacteria</taxon>
        <taxon>Bradymonadales</taxon>
        <taxon>Microvenatoraceae</taxon>
        <taxon>Microvenator</taxon>
    </lineage>
</organism>
<keyword evidence="2" id="KW-1185">Reference proteome</keyword>
<protein>
    <recommendedName>
        <fullName evidence="3">Lipid-binding serum glycoprotein C-terminal domain-containing protein</fullName>
    </recommendedName>
</protein>
<name>A0A5B8XPU6_9DELT</name>
<dbReference type="EMBL" id="CP042467">
    <property type="protein sequence ID" value="QED27535.1"/>
    <property type="molecule type" value="Genomic_DNA"/>
</dbReference>
<sequence>MALKLLLLAGLGAVILGCDEASVSSGESLSVRRPDTVKARVSNRGVSNMYDLAYSEGFSLEFASEAYAFDGGELSVGPVKGLAEVTSRTLASDPAILRNRFQALQVLVPVRIQRGVEIEICRFSYATSRLDLNAQVGLVESIPRPLLGLTGNVEIDQEPAEVREVVPCSIQLDTPLESITLEDAIKSNVEAGFIASATQNLNLSPLDLMGVLEGPQRIARLSPFDGRRGVFSADLRGDLNGVTLGDGGLSIDFELGLEATRARCVPPLSAPTLPSVPAGDISALEASSADFTLALSQSVLQEVANGLILSGFLCRGLDRELTLQSDPNALPTEILLLEEIGLQDLEFGEVSTLASRPGGLPTLSLDAVSGLVEIQWQDFTIEAYSSFNGAKVQVFQLRSKAKVRLRPQNNTSGVVRLSVESLEVESAEVSSIWTDVVLNEQTENWARRLLVIALENAFVFPLPLVSTEAIRVQNVSVRPNDVLLQLVFD</sequence>
<evidence type="ECO:0008006" key="3">
    <source>
        <dbReference type="Google" id="ProtNLM"/>
    </source>
</evidence>
<proteinExistence type="predicted"/>
<reference evidence="1 2" key="1">
    <citation type="submission" date="2019-08" db="EMBL/GenBank/DDBJ databases">
        <authorList>
            <person name="Liang Q."/>
        </authorList>
    </citation>
    <scope>NUCLEOTIDE SEQUENCE [LARGE SCALE GENOMIC DNA]</scope>
    <source>
        <strain evidence="1 2">V1718</strain>
    </source>
</reference>
<dbReference type="RefSeq" id="WP_146959220.1">
    <property type="nucleotide sequence ID" value="NZ_CP042467.1"/>
</dbReference>
<dbReference type="Proteomes" id="UP000321595">
    <property type="component" value="Chromosome"/>
</dbReference>
<dbReference type="KEGG" id="bbae:FRD01_09835"/>
<accession>A0A5B8XPU6</accession>
<dbReference type="AlphaFoldDB" id="A0A5B8XPU6"/>
<dbReference type="PROSITE" id="PS51257">
    <property type="entry name" value="PROKAR_LIPOPROTEIN"/>
    <property type="match status" value="1"/>
</dbReference>
<evidence type="ECO:0000313" key="1">
    <source>
        <dbReference type="EMBL" id="QED27535.1"/>
    </source>
</evidence>